<evidence type="ECO:0000256" key="9">
    <source>
        <dbReference type="SAM" id="SignalP"/>
    </source>
</evidence>
<dbReference type="SMART" id="SM01320">
    <property type="entry name" value="TRP_N"/>
    <property type="match status" value="1"/>
</dbReference>
<organism evidence="11 12">
    <name type="scientific">Dioszegia hungarica</name>
    <dbReference type="NCBI Taxonomy" id="4972"/>
    <lineage>
        <taxon>Eukaryota</taxon>
        <taxon>Fungi</taxon>
        <taxon>Dikarya</taxon>
        <taxon>Basidiomycota</taxon>
        <taxon>Agaricomycotina</taxon>
        <taxon>Tremellomycetes</taxon>
        <taxon>Tremellales</taxon>
        <taxon>Bulleribasidiaceae</taxon>
        <taxon>Dioszegia</taxon>
    </lineage>
</organism>
<evidence type="ECO:0000313" key="11">
    <source>
        <dbReference type="EMBL" id="KAI9634083.1"/>
    </source>
</evidence>
<feature type="region of interest" description="Disordered" evidence="7">
    <location>
        <begin position="624"/>
        <end position="650"/>
    </location>
</feature>
<feature type="transmembrane region" description="Helical" evidence="8">
    <location>
        <begin position="486"/>
        <end position="504"/>
    </location>
</feature>
<feature type="transmembrane region" description="Helical" evidence="8">
    <location>
        <begin position="389"/>
        <end position="412"/>
    </location>
</feature>
<dbReference type="EMBL" id="JAKWFO010000008">
    <property type="protein sequence ID" value="KAI9634083.1"/>
    <property type="molecule type" value="Genomic_DNA"/>
</dbReference>
<feature type="compositionally biased region" description="Basic and acidic residues" evidence="7">
    <location>
        <begin position="746"/>
        <end position="755"/>
    </location>
</feature>
<feature type="transmembrane region" description="Helical" evidence="8">
    <location>
        <begin position="572"/>
        <end position="598"/>
    </location>
</feature>
<dbReference type="PANTHER" id="PTHR31145">
    <property type="entry name" value="INTEGRAL MEMBRANE PROTEIN (AFU_ORTHOLOGUE AFUA_7G01610)"/>
    <property type="match status" value="1"/>
</dbReference>
<dbReference type="RefSeq" id="XP_052943860.1">
    <property type="nucleotide sequence ID" value="XM_053085768.1"/>
</dbReference>
<name>A0AA38H539_9TREE</name>
<feature type="transmembrane region" description="Helical" evidence="8">
    <location>
        <begin position="541"/>
        <end position="560"/>
    </location>
</feature>
<keyword evidence="4 9" id="KW-0732">Signal</keyword>
<keyword evidence="5 8" id="KW-1133">Transmembrane helix</keyword>
<dbReference type="InterPro" id="IPR010308">
    <property type="entry name" value="TRP_C"/>
</dbReference>
<sequence>MRLLSSLRLPLLLAALPFLSSVSAVDTLYSDVASYCAPPTSILINDFAVTYHRPNNSLVFYVNLASTASGVNVDANIYVNAYGMDLINRTVDICQLIGGALCPLPTLNISAYGTFALPNDIDIPAIAYTVPNLEAWARLQLRQPNGTNALCVQTTLSNGLTTEHLAVKIATGAFTAVALLVGLIHSAANTASPAQYRWFDILFLFQAAAATGMMNLNYPAAYSAFTRNFAWAHALFGSGGMQNTINQMRYRTGGYLNGDITSNVRYIDRSSSPYNDYVNINQIIEQLQALANALSGFGIPGLSKRALEARQQQITGVTSTVANVGSRLDTTGIPIYVQNQGIPYPNVMTTVFFFFLAFIGIFLLFHGIVFAISRIGGRNIWAQDLRSKFWLWMAGNALLMCLMWSFPIWLFAFFQFRIRDSALAIFWGVFAIVLTFFPLLFVFIFTIIRHRRRSSTSPGVSFLYTSYNWFHSGGALYRAYRQKFHWFWFIFVLAIIARSGFIAFGPQDGFAQVIGNVVVELIVLVALLACRPHKDRKGDWLAPFLSFCRLAAFGLLIAFLPRVGVRPIPRTIIGFVIIVLFGIPAVLLFFGLLFNLGYGWLWRRHDDRIEDGFEVQRYVASEDSSLRPAMVQTTPPTPRESTYQDPRESMHRRTSVMEPVSNVYEPYPQQQQSGYYNEPADSSNAYAAAARGNRVSAPPVSRSGASTPLAGYAGVGASTRPMSTGSTTRTGQSQYFTPMGDAGNGDNRRWSRDQYFETNQGEQGRY</sequence>
<evidence type="ECO:0000256" key="7">
    <source>
        <dbReference type="SAM" id="MobiDB-lite"/>
    </source>
</evidence>
<dbReference type="AlphaFoldDB" id="A0AA38H539"/>
<feature type="transmembrane region" description="Helical" evidence="8">
    <location>
        <begin position="352"/>
        <end position="377"/>
    </location>
</feature>
<feature type="transmembrane region" description="Helical" evidence="8">
    <location>
        <begin position="424"/>
        <end position="448"/>
    </location>
</feature>
<evidence type="ECO:0000256" key="5">
    <source>
        <dbReference type="ARBA" id="ARBA00022989"/>
    </source>
</evidence>
<comment type="similarity">
    <text evidence="2">Belongs to the transient receptor potential (TRP) ion channel family.</text>
</comment>
<feature type="compositionally biased region" description="Low complexity" evidence="7">
    <location>
        <begin position="723"/>
        <end position="734"/>
    </location>
</feature>
<protein>
    <recommendedName>
        <fullName evidence="10">ML-like domain-containing protein</fullName>
    </recommendedName>
</protein>
<feature type="chain" id="PRO_5041287408" description="ML-like domain-containing protein" evidence="9">
    <location>
        <begin position="25"/>
        <end position="766"/>
    </location>
</feature>
<dbReference type="GeneID" id="77724969"/>
<evidence type="ECO:0000313" key="12">
    <source>
        <dbReference type="Proteomes" id="UP001164286"/>
    </source>
</evidence>
<evidence type="ECO:0000256" key="6">
    <source>
        <dbReference type="ARBA" id="ARBA00023136"/>
    </source>
</evidence>
<feature type="transmembrane region" description="Helical" evidence="8">
    <location>
        <begin position="510"/>
        <end position="529"/>
    </location>
</feature>
<evidence type="ECO:0000256" key="1">
    <source>
        <dbReference type="ARBA" id="ARBA00004141"/>
    </source>
</evidence>
<evidence type="ECO:0000256" key="4">
    <source>
        <dbReference type="ARBA" id="ARBA00022729"/>
    </source>
</evidence>
<feature type="signal peptide" evidence="9">
    <location>
        <begin position="1"/>
        <end position="24"/>
    </location>
</feature>
<dbReference type="GO" id="GO:0055085">
    <property type="term" value="P:transmembrane transport"/>
    <property type="evidence" value="ECO:0007669"/>
    <property type="project" value="TreeGrafter"/>
</dbReference>
<keyword evidence="6 8" id="KW-0472">Membrane</keyword>
<dbReference type="GO" id="GO:0009272">
    <property type="term" value="P:fungal-type cell wall biogenesis"/>
    <property type="evidence" value="ECO:0007669"/>
    <property type="project" value="TreeGrafter"/>
</dbReference>
<reference evidence="11" key="1">
    <citation type="journal article" date="2022" name="G3 (Bethesda)">
        <title>High quality genome of the basidiomycete yeast Dioszegia hungarica PDD-24b-2 isolated from cloud water.</title>
        <authorList>
            <person name="Jarrige D."/>
            <person name="Haridas S."/>
            <person name="Bleykasten-Grosshans C."/>
            <person name="Joly M."/>
            <person name="Nadalig T."/>
            <person name="Sancelme M."/>
            <person name="Vuilleumier S."/>
            <person name="Grigoriev I.V."/>
            <person name="Amato P."/>
            <person name="Bringel F."/>
        </authorList>
    </citation>
    <scope>NUCLEOTIDE SEQUENCE</scope>
    <source>
        <strain evidence="11">PDD-24b-2</strain>
    </source>
</reference>
<evidence type="ECO:0000256" key="2">
    <source>
        <dbReference type="ARBA" id="ARBA00010642"/>
    </source>
</evidence>
<keyword evidence="3 8" id="KW-0812">Transmembrane</keyword>
<comment type="caution">
    <text evidence="11">The sequence shown here is derived from an EMBL/GenBank/DDBJ whole genome shotgun (WGS) entry which is preliminary data.</text>
</comment>
<evidence type="ECO:0000259" key="10">
    <source>
        <dbReference type="SMART" id="SM01320"/>
    </source>
</evidence>
<comment type="subcellular location">
    <subcellularLocation>
        <location evidence="1">Membrane</location>
        <topology evidence="1">Multi-pass membrane protein</topology>
    </subcellularLocation>
</comment>
<accession>A0AA38H539</accession>
<feature type="region of interest" description="Disordered" evidence="7">
    <location>
        <begin position="716"/>
        <end position="766"/>
    </location>
</feature>
<dbReference type="GO" id="GO:0016020">
    <property type="term" value="C:membrane"/>
    <property type="evidence" value="ECO:0007669"/>
    <property type="project" value="UniProtKB-SubCell"/>
</dbReference>
<dbReference type="Pfam" id="PF14558">
    <property type="entry name" value="TRP_N"/>
    <property type="match status" value="1"/>
</dbReference>
<dbReference type="Proteomes" id="UP001164286">
    <property type="component" value="Unassembled WGS sequence"/>
</dbReference>
<proteinExistence type="inferred from homology"/>
<dbReference type="Pfam" id="PF06011">
    <property type="entry name" value="TRP"/>
    <property type="match status" value="1"/>
</dbReference>
<feature type="compositionally biased region" description="Polar residues" evidence="7">
    <location>
        <begin position="756"/>
        <end position="766"/>
    </location>
</feature>
<feature type="compositionally biased region" description="Polar residues" evidence="7">
    <location>
        <begin position="631"/>
        <end position="644"/>
    </location>
</feature>
<dbReference type="PANTHER" id="PTHR31145:SF2">
    <property type="entry name" value="FLAVIN CARRIER PROTEIN 2"/>
    <property type="match status" value="1"/>
</dbReference>
<evidence type="ECO:0000256" key="8">
    <source>
        <dbReference type="SAM" id="Phobius"/>
    </source>
</evidence>
<gene>
    <name evidence="11" type="ORF">MKK02DRAFT_17289</name>
</gene>
<dbReference type="InterPro" id="IPR040241">
    <property type="entry name" value="TRP_Flc/Pkd2-like"/>
</dbReference>
<feature type="domain" description="ML-like" evidence="10">
    <location>
        <begin position="26"/>
        <end position="163"/>
    </location>
</feature>
<keyword evidence="12" id="KW-1185">Reference proteome</keyword>
<dbReference type="InterPro" id="IPR032800">
    <property type="entry name" value="TRP_N"/>
</dbReference>
<evidence type="ECO:0000256" key="3">
    <source>
        <dbReference type="ARBA" id="ARBA00022692"/>
    </source>
</evidence>